<feature type="domain" description="RING-type" evidence="11">
    <location>
        <begin position="42"/>
        <end position="81"/>
    </location>
</feature>
<keyword evidence="8" id="KW-0862">Zinc</keyword>
<dbReference type="InterPro" id="IPR051031">
    <property type="entry name" value="RING-box_E3_Ubiquitin_Ligase"/>
</dbReference>
<keyword evidence="6 10" id="KW-0863">Zinc-finger</keyword>
<dbReference type="GO" id="GO:0008270">
    <property type="term" value="F:zinc ion binding"/>
    <property type="evidence" value="ECO:0007669"/>
    <property type="project" value="UniProtKB-KW"/>
</dbReference>
<evidence type="ECO:0000256" key="10">
    <source>
        <dbReference type="PROSITE-ProRule" id="PRU00175"/>
    </source>
</evidence>
<dbReference type="GO" id="GO:0005634">
    <property type="term" value="C:nucleus"/>
    <property type="evidence" value="ECO:0007669"/>
    <property type="project" value="UniProtKB-SubCell"/>
</dbReference>
<dbReference type="PANTHER" id="PTHR11210">
    <property type="entry name" value="RING BOX"/>
    <property type="match status" value="1"/>
</dbReference>
<comment type="subcellular location">
    <subcellularLocation>
        <location evidence="2">Cytoplasm</location>
    </subcellularLocation>
    <subcellularLocation>
        <location evidence="1">Nucleus</location>
    </subcellularLocation>
</comment>
<comment type="pathway">
    <text evidence="3">Protein modification; protein ubiquitination.</text>
</comment>
<evidence type="ECO:0000313" key="12">
    <source>
        <dbReference type="EMBL" id="EOB13530.1"/>
    </source>
</evidence>
<keyword evidence="5" id="KW-0479">Metal-binding</keyword>
<dbReference type="InterPro" id="IPR013083">
    <property type="entry name" value="Znf_RING/FYVE/PHD"/>
</dbReference>
<dbReference type="InterPro" id="IPR024766">
    <property type="entry name" value="Znf_RING_H2"/>
</dbReference>
<evidence type="ECO:0000256" key="7">
    <source>
        <dbReference type="ARBA" id="ARBA00022786"/>
    </source>
</evidence>
<dbReference type="STRING" id="578461.R0MHB6"/>
<evidence type="ECO:0000256" key="3">
    <source>
        <dbReference type="ARBA" id="ARBA00004906"/>
    </source>
</evidence>
<evidence type="ECO:0000256" key="5">
    <source>
        <dbReference type="ARBA" id="ARBA00022723"/>
    </source>
</evidence>
<dbReference type="HOGENOM" id="CLU_115512_0_2_1"/>
<keyword evidence="7" id="KW-0833">Ubl conjugation pathway</keyword>
<dbReference type="GO" id="GO:0005737">
    <property type="term" value="C:cytoplasm"/>
    <property type="evidence" value="ECO:0007669"/>
    <property type="project" value="UniProtKB-SubCell"/>
</dbReference>
<evidence type="ECO:0000256" key="2">
    <source>
        <dbReference type="ARBA" id="ARBA00004496"/>
    </source>
</evidence>
<gene>
    <name evidence="12" type="ORF">NBO_67gi001</name>
</gene>
<dbReference type="AlphaFoldDB" id="R0MHB6"/>
<name>R0MHB6_NOSB1</name>
<dbReference type="VEuPathDB" id="MicrosporidiaDB:NBO_67gi001"/>
<evidence type="ECO:0000256" key="9">
    <source>
        <dbReference type="ARBA" id="ARBA00023242"/>
    </source>
</evidence>
<dbReference type="SUPFAM" id="SSF57850">
    <property type="entry name" value="RING/U-box"/>
    <property type="match status" value="1"/>
</dbReference>
<keyword evidence="9" id="KW-0539">Nucleus</keyword>
<protein>
    <recommendedName>
        <fullName evidence="11">RING-type domain-containing protein</fullName>
    </recommendedName>
</protein>
<reference evidence="12 13" key="1">
    <citation type="journal article" date="2013" name="BMC Genomics">
        <title>Comparative genomics of parasitic silkworm microsporidia reveal an association between genome expansion and host adaptation.</title>
        <authorList>
            <person name="Pan G."/>
            <person name="Xu J."/>
            <person name="Li T."/>
            <person name="Xia Q."/>
            <person name="Liu S.L."/>
            <person name="Zhang G."/>
            <person name="Li S."/>
            <person name="Li C."/>
            <person name="Liu H."/>
            <person name="Yang L."/>
            <person name="Liu T."/>
            <person name="Zhang X."/>
            <person name="Wu Z."/>
            <person name="Fan W."/>
            <person name="Dang X."/>
            <person name="Xiang H."/>
            <person name="Tao M."/>
            <person name="Li Y."/>
            <person name="Hu J."/>
            <person name="Li Z."/>
            <person name="Lin L."/>
            <person name="Luo J."/>
            <person name="Geng L."/>
            <person name="Wang L."/>
            <person name="Long M."/>
            <person name="Wan Y."/>
            <person name="He N."/>
            <person name="Zhang Z."/>
            <person name="Lu C."/>
            <person name="Keeling P.J."/>
            <person name="Wang J."/>
            <person name="Xiang Z."/>
            <person name="Zhou Z."/>
        </authorList>
    </citation>
    <scope>NUCLEOTIDE SEQUENCE [LARGE SCALE GENOMIC DNA]</scope>
    <source>
        <strain evidence="13">CQ1 / CVCC 102059</strain>
    </source>
</reference>
<sequence>MGCARWARRAAPARDIYLTYNWKWNVDEEICGICQQGFDQMCPKCVHPIECKPCVGECKHTFHVHCLDQWLLKRNICPMCRVNWVIFRKFE</sequence>
<dbReference type="OrthoDB" id="1681166at2759"/>
<evidence type="ECO:0000259" key="11">
    <source>
        <dbReference type="PROSITE" id="PS50089"/>
    </source>
</evidence>
<dbReference type="EMBL" id="KB908975">
    <property type="protein sequence ID" value="EOB13530.1"/>
    <property type="molecule type" value="Genomic_DNA"/>
</dbReference>
<dbReference type="Gene3D" id="3.30.40.10">
    <property type="entry name" value="Zinc/RING finger domain, C3HC4 (zinc finger)"/>
    <property type="match status" value="1"/>
</dbReference>
<evidence type="ECO:0000256" key="6">
    <source>
        <dbReference type="ARBA" id="ARBA00022771"/>
    </source>
</evidence>
<dbReference type="OMA" id="KIPCHEL"/>
<evidence type="ECO:0000256" key="4">
    <source>
        <dbReference type="ARBA" id="ARBA00022490"/>
    </source>
</evidence>
<evidence type="ECO:0000256" key="8">
    <source>
        <dbReference type="ARBA" id="ARBA00022833"/>
    </source>
</evidence>
<dbReference type="Pfam" id="PF12678">
    <property type="entry name" value="zf-rbx1"/>
    <property type="match status" value="1"/>
</dbReference>
<proteinExistence type="predicted"/>
<keyword evidence="4" id="KW-0963">Cytoplasm</keyword>
<evidence type="ECO:0000313" key="13">
    <source>
        <dbReference type="Proteomes" id="UP000016927"/>
    </source>
</evidence>
<keyword evidence="13" id="KW-1185">Reference proteome</keyword>
<dbReference type="PROSITE" id="PS50089">
    <property type="entry name" value="ZF_RING_2"/>
    <property type="match status" value="1"/>
</dbReference>
<dbReference type="Proteomes" id="UP000016927">
    <property type="component" value="Unassembled WGS sequence"/>
</dbReference>
<accession>R0MHB6</accession>
<dbReference type="InterPro" id="IPR001841">
    <property type="entry name" value="Znf_RING"/>
</dbReference>
<evidence type="ECO:0000256" key="1">
    <source>
        <dbReference type="ARBA" id="ARBA00004123"/>
    </source>
</evidence>
<organism evidence="12 13">
    <name type="scientific">Nosema bombycis (strain CQ1 / CVCC 102059)</name>
    <name type="common">Microsporidian parasite</name>
    <name type="synonym">Pebrine of silkworm</name>
    <dbReference type="NCBI Taxonomy" id="578461"/>
    <lineage>
        <taxon>Eukaryota</taxon>
        <taxon>Fungi</taxon>
        <taxon>Fungi incertae sedis</taxon>
        <taxon>Microsporidia</taxon>
        <taxon>Nosematidae</taxon>
        <taxon>Nosema</taxon>
    </lineage>
</organism>